<name>A0A2K3KN44_TRIPR</name>
<proteinExistence type="predicted"/>
<reference evidence="1 2" key="1">
    <citation type="journal article" date="2014" name="Am. J. Bot.">
        <title>Genome assembly and annotation for red clover (Trifolium pratense; Fabaceae).</title>
        <authorList>
            <person name="Istvanek J."/>
            <person name="Jaros M."/>
            <person name="Krenek A."/>
            <person name="Repkova J."/>
        </authorList>
    </citation>
    <scope>NUCLEOTIDE SEQUENCE [LARGE SCALE GENOMIC DNA]</scope>
    <source>
        <strain evidence="2">cv. Tatra</strain>
        <tissue evidence="1">Young leaves</tissue>
    </source>
</reference>
<reference evidence="1 2" key="2">
    <citation type="journal article" date="2017" name="Front. Plant Sci.">
        <title>Gene Classification and Mining of Molecular Markers Useful in Red Clover (Trifolium pratense) Breeding.</title>
        <authorList>
            <person name="Istvanek J."/>
            <person name="Dluhosova J."/>
            <person name="Dluhos P."/>
            <person name="Patkova L."/>
            <person name="Nedelnik J."/>
            <person name="Repkova J."/>
        </authorList>
    </citation>
    <scope>NUCLEOTIDE SEQUENCE [LARGE SCALE GENOMIC DNA]</scope>
    <source>
        <strain evidence="2">cv. Tatra</strain>
        <tissue evidence="1">Young leaves</tissue>
    </source>
</reference>
<gene>
    <name evidence="1" type="ORF">L195_g063631</name>
</gene>
<sequence>SKEDEGRALQETGARAPSFLMLLSSELHHHRVFFVHDAAVDGLHSIQMSVRCQHEEHDTNDRENI</sequence>
<evidence type="ECO:0000313" key="2">
    <source>
        <dbReference type="Proteomes" id="UP000236291"/>
    </source>
</evidence>
<dbReference type="AlphaFoldDB" id="A0A2K3KN44"/>
<organism evidence="1 2">
    <name type="scientific">Trifolium pratense</name>
    <name type="common">Red clover</name>
    <dbReference type="NCBI Taxonomy" id="57577"/>
    <lineage>
        <taxon>Eukaryota</taxon>
        <taxon>Viridiplantae</taxon>
        <taxon>Streptophyta</taxon>
        <taxon>Embryophyta</taxon>
        <taxon>Tracheophyta</taxon>
        <taxon>Spermatophyta</taxon>
        <taxon>Magnoliopsida</taxon>
        <taxon>eudicotyledons</taxon>
        <taxon>Gunneridae</taxon>
        <taxon>Pentapetalae</taxon>
        <taxon>rosids</taxon>
        <taxon>fabids</taxon>
        <taxon>Fabales</taxon>
        <taxon>Fabaceae</taxon>
        <taxon>Papilionoideae</taxon>
        <taxon>50 kb inversion clade</taxon>
        <taxon>NPAAA clade</taxon>
        <taxon>Hologalegina</taxon>
        <taxon>IRL clade</taxon>
        <taxon>Trifolieae</taxon>
        <taxon>Trifolium</taxon>
    </lineage>
</organism>
<dbReference type="EMBL" id="ASHM01214158">
    <property type="protein sequence ID" value="PNX67676.1"/>
    <property type="molecule type" value="Genomic_DNA"/>
</dbReference>
<dbReference type="Proteomes" id="UP000236291">
    <property type="component" value="Unassembled WGS sequence"/>
</dbReference>
<evidence type="ECO:0000313" key="1">
    <source>
        <dbReference type="EMBL" id="PNX67676.1"/>
    </source>
</evidence>
<comment type="caution">
    <text evidence="1">The sequence shown here is derived from an EMBL/GenBank/DDBJ whole genome shotgun (WGS) entry which is preliminary data.</text>
</comment>
<accession>A0A2K3KN44</accession>
<protein>
    <submittedName>
        <fullName evidence="1">Uncharacterized protein</fullName>
    </submittedName>
</protein>
<feature type="non-terminal residue" evidence="1">
    <location>
        <position position="1"/>
    </location>
</feature>